<evidence type="ECO:0000313" key="2">
    <source>
        <dbReference type="Proteomes" id="UP001209878"/>
    </source>
</evidence>
<gene>
    <name evidence="1" type="ORF">NP493_524g02068</name>
</gene>
<sequence>MSWTRTSRANCVQKQHLLTAASARTLKTKLSARLVVLDSPSMTTRLLVSLVAVMV</sequence>
<comment type="caution">
    <text evidence="1">The sequence shown here is derived from an EMBL/GenBank/DDBJ whole genome shotgun (WGS) entry which is preliminary data.</text>
</comment>
<accession>A0AAD9NQP3</accession>
<name>A0AAD9NQP3_RIDPI</name>
<dbReference type="AlphaFoldDB" id="A0AAD9NQP3"/>
<proteinExistence type="predicted"/>
<reference evidence="1" key="1">
    <citation type="journal article" date="2023" name="Mol. Biol. Evol.">
        <title>Third-Generation Sequencing Reveals the Adaptive Role of the Epigenome in Three Deep-Sea Polychaetes.</title>
        <authorList>
            <person name="Perez M."/>
            <person name="Aroh O."/>
            <person name="Sun Y."/>
            <person name="Lan Y."/>
            <person name="Juniper S.K."/>
            <person name="Young C.R."/>
            <person name="Angers B."/>
            <person name="Qian P.Y."/>
        </authorList>
    </citation>
    <scope>NUCLEOTIDE SEQUENCE</scope>
    <source>
        <strain evidence="1">R07B-5</strain>
    </source>
</reference>
<dbReference type="Proteomes" id="UP001209878">
    <property type="component" value="Unassembled WGS sequence"/>
</dbReference>
<protein>
    <submittedName>
        <fullName evidence="1">Uncharacterized protein</fullName>
    </submittedName>
</protein>
<evidence type="ECO:0000313" key="1">
    <source>
        <dbReference type="EMBL" id="KAK2178870.1"/>
    </source>
</evidence>
<keyword evidence="2" id="KW-1185">Reference proteome</keyword>
<dbReference type="EMBL" id="JAODUO010000526">
    <property type="protein sequence ID" value="KAK2178870.1"/>
    <property type="molecule type" value="Genomic_DNA"/>
</dbReference>
<organism evidence="1 2">
    <name type="scientific">Ridgeia piscesae</name>
    <name type="common">Tubeworm</name>
    <dbReference type="NCBI Taxonomy" id="27915"/>
    <lineage>
        <taxon>Eukaryota</taxon>
        <taxon>Metazoa</taxon>
        <taxon>Spiralia</taxon>
        <taxon>Lophotrochozoa</taxon>
        <taxon>Annelida</taxon>
        <taxon>Polychaeta</taxon>
        <taxon>Sedentaria</taxon>
        <taxon>Canalipalpata</taxon>
        <taxon>Sabellida</taxon>
        <taxon>Siboglinidae</taxon>
        <taxon>Ridgeia</taxon>
    </lineage>
</organism>